<dbReference type="AlphaFoldDB" id="A0A6A4NSS6"/>
<dbReference type="EMBL" id="WOCE01000019">
    <property type="protein sequence ID" value="KAE9592230.1"/>
    <property type="molecule type" value="Genomic_DNA"/>
</dbReference>
<comment type="caution">
    <text evidence="1">The sequence shown here is derived from an EMBL/GenBank/DDBJ whole genome shotgun (WGS) entry which is preliminary data.</text>
</comment>
<accession>A0A6A4NSS6</accession>
<name>A0A6A4NSS6_LUPAL</name>
<evidence type="ECO:0000313" key="2">
    <source>
        <dbReference type="Proteomes" id="UP000447434"/>
    </source>
</evidence>
<evidence type="ECO:0000313" key="1">
    <source>
        <dbReference type="EMBL" id="KAE9592230.1"/>
    </source>
</evidence>
<dbReference type="Proteomes" id="UP000447434">
    <property type="component" value="Chromosome 19"/>
</dbReference>
<protein>
    <submittedName>
        <fullName evidence="1">Uncharacterized protein</fullName>
    </submittedName>
</protein>
<gene>
    <name evidence="1" type="ORF">Lalb_Chr19g0127021</name>
</gene>
<proteinExistence type="predicted"/>
<organism evidence="1 2">
    <name type="scientific">Lupinus albus</name>
    <name type="common">White lupine</name>
    <name type="synonym">Lupinus termis</name>
    <dbReference type="NCBI Taxonomy" id="3870"/>
    <lineage>
        <taxon>Eukaryota</taxon>
        <taxon>Viridiplantae</taxon>
        <taxon>Streptophyta</taxon>
        <taxon>Embryophyta</taxon>
        <taxon>Tracheophyta</taxon>
        <taxon>Spermatophyta</taxon>
        <taxon>Magnoliopsida</taxon>
        <taxon>eudicotyledons</taxon>
        <taxon>Gunneridae</taxon>
        <taxon>Pentapetalae</taxon>
        <taxon>rosids</taxon>
        <taxon>fabids</taxon>
        <taxon>Fabales</taxon>
        <taxon>Fabaceae</taxon>
        <taxon>Papilionoideae</taxon>
        <taxon>50 kb inversion clade</taxon>
        <taxon>genistoids sensu lato</taxon>
        <taxon>core genistoids</taxon>
        <taxon>Genisteae</taxon>
        <taxon>Lupinus</taxon>
    </lineage>
</organism>
<keyword evidence="2" id="KW-1185">Reference proteome</keyword>
<sequence>MERPMRHGIATRVTKKMESSDLKLWLLHLHFHYEPPRNTYLKIETQVNK</sequence>
<reference evidence="2" key="1">
    <citation type="journal article" date="2020" name="Nat. Commun.">
        <title>Genome sequence of the cluster root forming white lupin.</title>
        <authorList>
            <person name="Hufnagel B."/>
            <person name="Marques A."/>
            <person name="Soriano A."/>
            <person name="Marques L."/>
            <person name="Divol F."/>
            <person name="Doumas P."/>
            <person name="Sallet E."/>
            <person name="Mancinotti D."/>
            <person name="Carrere S."/>
            <person name="Marande W."/>
            <person name="Arribat S."/>
            <person name="Keller J."/>
            <person name="Huneau C."/>
            <person name="Blein T."/>
            <person name="Aime D."/>
            <person name="Laguerre M."/>
            <person name="Taylor J."/>
            <person name="Schubert V."/>
            <person name="Nelson M."/>
            <person name="Geu-Flores F."/>
            <person name="Crespi M."/>
            <person name="Gallardo-Guerrero K."/>
            <person name="Delaux P.-M."/>
            <person name="Salse J."/>
            <person name="Berges H."/>
            <person name="Guyot R."/>
            <person name="Gouzy J."/>
            <person name="Peret B."/>
        </authorList>
    </citation>
    <scope>NUCLEOTIDE SEQUENCE [LARGE SCALE GENOMIC DNA]</scope>
    <source>
        <strain evidence="2">cv. Amiga</strain>
    </source>
</reference>